<evidence type="ECO:0000313" key="13">
    <source>
        <dbReference type="Proteomes" id="UP000198553"/>
    </source>
</evidence>
<evidence type="ECO:0000256" key="1">
    <source>
        <dbReference type="ARBA" id="ARBA00001964"/>
    </source>
</evidence>
<dbReference type="EMBL" id="FOBW01000001">
    <property type="protein sequence ID" value="SEM11608.1"/>
    <property type="molecule type" value="Genomic_DNA"/>
</dbReference>
<evidence type="ECO:0000256" key="7">
    <source>
        <dbReference type="ARBA" id="ARBA00023317"/>
    </source>
</evidence>
<comment type="function">
    <text evidence="8 10">The pyruvate dehydrogenase complex catalyzes the overall conversion of pyruvate to acetyl-CoA and CO(2). It contains multiple copies of three enzymatic components: pyruvate dehydrogenase (E1), dihydrolipoamide acetyltransferase (E2) and lipoamide dehydrogenase (E3).</text>
</comment>
<protein>
    <recommendedName>
        <fullName evidence="4 10">Pyruvate dehydrogenase E1 component subunit alpha</fullName>
        <ecNumber evidence="3 10">1.2.4.1</ecNumber>
    </recommendedName>
</protein>
<dbReference type="SUPFAM" id="SSF52518">
    <property type="entry name" value="Thiamin diphosphate-binding fold (THDP-binding)"/>
    <property type="match status" value="1"/>
</dbReference>
<dbReference type="GO" id="GO:0004739">
    <property type="term" value="F:pyruvate dehydrogenase (acetyl-transferring) activity"/>
    <property type="evidence" value="ECO:0007669"/>
    <property type="project" value="UniProtKB-UniRule"/>
</dbReference>
<name>A0A1H7VS43_9BACI</name>
<evidence type="ECO:0000256" key="3">
    <source>
        <dbReference type="ARBA" id="ARBA00012281"/>
    </source>
</evidence>
<dbReference type="RefSeq" id="WP_090740042.1">
    <property type="nucleotide sequence ID" value="NZ_FOBW01000001.1"/>
</dbReference>
<dbReference type="InterPro" id="IPR001017">
    <property type="entry name" value="DH_E1"/>
</dbReference>
<dbReference type="EC" id="1.2.4.1" evidence="3 10"/>
<dbReference type="Proteomes" id="UP000198553">
    <property type="component" value="Unassembled WGS sequence"/>
</dbReference>
<reference evidence="13" key="1">
    <citation type="submission" date="2016-10" db="EMBL/GenBank/DDBJ databases">
        <authorList>
            <person name="Varghese N."/>
            <person name="Submissions S."/>
        </authorList>
    </citation>
    <scope>NUCLEOTIDE SEQUENCE [LARGE SCALE GENOMIC DNA]</scope>
    <source>
        <strain evidence="13">B48,IBRC-M 10115,DSM 25386,CECT 8001</strain>
    </source>
</reference>
<dbReference type="AlphaFoldDB" id="A0A1H7VS43"/>
<evidence type="ECO:0000259" key="11">
    <source>
        <dbReference type="Pfam" id="PF00676"/>
    </source>
</evidence>
<sequence length="355" mass="39352">MWLEPNETIVNKVQVLDETGKLIGSHPDVNDDELLALYKWMVQARTFDQRALKLQRQGRIGTYAPMIGQEAAQVGSAFALKKQDWIYPSYREVGACLVHGVSMENFFLYTMGHIKGGTSAQGTNVFPVQIIIGAQCLHAVGSAWASKYKDESSVSVAYIGDGGTSQGDFHEALNFAGVYKLPTVFFVQNNQWAISVPRSKQTASATIAQKAAAYGITGIQVDGNDVLAVYSTMKEALRRAREGKPVLVEAVTYRQGPHTTADDPTKYRQNGELEQWLAKDPLKRMKAFLIERGIWNEELEQVEFETANDKVTKAFEIAASTPSSKTVEVFDFVYEQKPSQLAEQQNSIQVEGVVK</sequence>
<comment type="cofactor">
    <cofactor evidence="1 10">
        <name>thiamine diphosphate</name>
        <dbReference type="ChEBI" id="CHEBI:58937"/>
    </cofactor>
</comment>
<dbReference type="STRING" id="930146.SAMN05192533_10168"/>
<comment type="catalytic activity">
    <reaction evidence="9 10">
        <text>N(6)-[(R)-lipoyl]-L-lysyl-[protein] + pyruvate + H(+) = N(6)-[(R)-S(8)-acetyldihydrolipoyl]-L-lysyl-[protein] + CO2</text>
        <dbReference type="Rhea" id="RHEA:19189"/>
        <dbReference type="Rhea" id="RHEA-COMP:10474"/>
        <dbReference type="Rhea" id="RHEA-COMP:10478"/>
        <dbReference type="ChEBI" id="CHEBI:15361"/>
        <dbReference type="ChEBI" id="CHEBI:15378"/>
        <dbReference type="ChEBI" id="CHEBI:16526"/>
        <dbReference type="ChEBI" id="CHEBI:83099"/>
        <dbReference type="ChEBI" id="CHEBI:83111"/>
        <dbReference type="EC" id="1.2.4.1"/>
    </reaction>
</comment>
<evidence type="ECO:0000256" key="5">
    <source>
        <dbReference type="ARBA" id="ARBA00023002"/>
    </source>
</evidence>
<keyword evidence="7 10" id="KW-0670">Pyruvate</keyword>
<dbReference type="PANTHER" id="PTHR43380:SF1">
    <property type="entry name" value="2-OXOISOVALERATE DEHYDROGENASE SUBUNIT ALPHA, MITOCHONDRIAL"/>
    <property type="match status" value="1"/>
</dbReference>
<feature type="domain" description="Dehydrogenase E1 component" evidence="11">
    <location>
        <begin position="38"/>
        <end position="324"/>
    </location>
</feature>
<dbReference type="Pfam" id="PF00676">
    <property type="entry name" value="E1_dh"/>
    <property type="match status" value="1"/>
</dbReference>
<dbReference type="InterPro" id="IPR017596">
    <property type="entry name" value="PdhA/BkdA"/>
</dbReference>
<dbReference type="Gene3D" id="3.40.50.970">
    <property type="match status" value="1"/>
</dbReference>
<dbReference type="InterPro" id="IPR050771">
    <property type="entry name" value="Alpha-ketoacid_DH_E1_comp"/>
</dbReference>
<accession>A0A1H7VS43</accession>
<evidence type="ECO:0000313" key="12">
    <source>
        <dbReference type="EMBL" id="SEM11608.1"/>
    </source>
</evidence>
<evidence type="ECO:0000256" key="4">
    <source>
        <dbReference type="ARBA" id="ARBA00014159"/>
    </source>
</evidence>
<evidence type="ECO:0000256" key="6">
    <source>
        <dbReference type="ARBA" id="ARBA00023052"/>
    </source>
</evidence>
<dbReference type="NCBIfam" id="TIGR03181">
    <property type="entry name" value="PDH_E1_alph_x"/>
    <property type="match status" value="1"/>
</dbReference>
<dbReference type="CDD" id="cd02000">
    <property type="entry name" value="TPP_E1_PDC_ADC_BCADC"/>
    <property type="match status" value="1"/>
</dbReference>
<evidence type="ECO:0000256" key="2">
    <source>
        <dbReference type="ARBA" id="ARBA00011870"/>
    </source>
</evidence>
<evidence type="ECO:0000256" key="9">
    <source>
        <dbReference type="ARBA" id="ARBA00051231"/>
    </source>
</evidence>
<proteinExistence type="predicted"/>
<gene>
    <name evidence="12" type="ORF">SAMN05192533_10168</name>
</gene>
<evidence type="ECO:0000256" key="10">
    <source>
        <dbReference type="RuleBase" id="RU366007"/>
    </source>
</evidence>
<keyword evidence="13" id="KW-1185">Reference proteome</keyword>
<dbReference type="InterPro" id="IPR029061">
    <property type="entry name" value="THDP-binding"/>
</dbReference>
<evidence type="ECO:0000256" key="8">
    <source>
        <dbReference type="ARBA" id="ARBA00025211"/>
    </source>
</evidence>
<organism evidence="12 13">
    <name type="scientific">Mesobacillus persicus</name>
    <dbReference type="NCBI Taxonomy" id="930146"/>
    <lineage>
        <taxon>Bacteria</taxon>
        <taxon>Bacillati</taxon>
        <taxon>Bacillota</taxon>
        <taxon>Bacilli</taxon>
        <taxon>Bacillales</taxon>
        <taxon>Bacillaceae</taxon>
        <taxon>Mesobacillus</taxon>
    </lineage>
</organism>
<dbReference type="GO" id="GO:0009083">
    <property type="term" value="P:branched-chain amino acid catabolic process"/>
    <property type="evidence" value="ECO:0007669"/>
    <property type="project" value="TreeGrafter"/>
</dbReference>
<dbReference type="OrthoDB" id="9766715at2"/>
<comment type="subunit">
    <text evidence="2 10">Heterodimer of an alpha and a beta chain.</text>
</comment>
<keyword evidence="5 10" id="KW-0560">Oxidoreductase</keyword>
<dbReference type="PANTHER" id="PTHR43380">
    <property type="entry name" value="2-OXOISOVALERATE DEHYDROGENASE SUBUNIT ALPHA, MITOCHONDRIAL"/>
    <property type="match status" value="1"/>
</dbReference>
<keyword evidence="6 10" id="KW-0786">Thiamine pyrophosphate</keyword>